<protein>
    <recommendedName>
        <fullName evidence="11">Myb-like domain-containing protein</fullName>
    </recommendedName>
</protein>
<dbReference type="InterPro" id="IPR032563">
    <property type="entry name" value="DAMP1_SANT-like"/>
</dbReference>
<dbReference type="Gene3D" id="1.10.10.60">
    <property type="entry name" value="Homeodomain-like"/>
    <property type="match status" value="1"/>
</dbReference>
<dbReference type="Pfam" id="PF05499">
    <property type="entry name" value="DMAP1"/>
    <property type="match status" value="1"/>
</dbReference>
<evidence type="ECO:0000259" key="8">
    <source>
        <dbReference type="Pfam" id="PF16282"/>
    </source>
</evidence>
<dbReference type="InterPro" id="IPR008468">
    <property type="entry name" value="DMAP1"/>
</dbReference>
<dbReference type="Proteomes" id="UP000294530">
    <property type="component" value="Unassembled WGS sequence"/>
</dbReference>
<feature type="domain" description="DNA methyltransferase 1-associated 1" evidence="7">
    <location>
        <begin position="300"/>
        <end position="427"/>
    </location>
</feature>
<keyword evidence="4" id="KW-0804">Transcription</keyword>
<dbReference type="EMBL" id="SHOA02000017">
    <property type="protein sequence ID" value="TDH66464.1"/>
    <property type="molecule type" value="Genomic_DNA"/>
</dbReference>
<feature type="region of interest" description="Disordered" evidence="6">
    <location>
        <begin position="11"/>
        <end position="47"/>
    </location>
</feature>
<keyword evidence="5" id="KW-0539">Nucleus</keyword>
<dbReference type="GeneID" id="94350917"/>
<keyword evidence="2" id="KW-0156">Chromatin regulator</keyword>
<dbReference type="GO" id="GO:0035267">
    <property type="term" value="C:NuA4 histone acetyltransferase complex"/>
    <property type="evidence" value="ECO:0007669"/>
    <property type="project" value="InterPro"/>
</dbReference>
<name>A0A976ICD4_BRELC</name>
<evidence type="ECO:0000256" key="4">
    <source>
        <dbReference type="ARBA" id="ARBA00023163"/>
    </source>
</evidence>
<evidence type="ECO:0000313" key="9">
    <source>
        <dbReference type="EMBL" id="TDH66464.1"/>
    </source>
</evidence>
<dbReference type="RefSeq" id="XP_067815963.1">
    <property type="nucleotide sequence ID" value="XM_067965246.1"/>
</dbReference>
<dbReference type="PANTHER" id="PTHR12855">
    <property type="entry name" value="DNA METHYLTRANSFERASE 1-ASSOCIATED PROTEIN 1 FAMILY MEMBER"/>
    <property type="match status" value="1"/>
</dbReference>
<dbReference type="GO" id="GO:0003714">
    <property type="term" value="F:transcription corepressor activity"/>
    <property type="evidence" value="ECO:0007669"/>
    <property type="project" value="TreeGrafter"/>
</dbReference>
<dbReference type="GO" id="GO:0000812">
    <property type="term" value="C:Swr1 complex"/>
    <property type="evidence" value="ECO:0007669"/>
    <property type="project" value="TreeGrafter"/>
</dbReference>
<gene>
    <name evidence="9" type="ORF">CCR75_007183</name>
</gene>
<dbReference type="GO" id="GO:0006338">
    <property type="term" value="P:chromatin remodeling"/>
    <property type="evidence" value="ECO:0007669"/>
    <property type="project" value="InterPro"/>
</dbReference>
<evidence type="ECO:0008006" key="11">
    <source>
        <dbReference type="Google" id="ProtNLM"/>
    </source>
</evidence>
<dbReference type="KEGG" id="blac:94350917"/>
<dbReference type="GO" id="GO:0000122">
    <property type="term" value="P:negative regulation of transcription by RNA polymerase II"/>
    <property type="evidence" value="ECO:0007669"/>
    <property type="project" value="TreeGrafter"/>
</dbReference>
<dbReference type="GO" id="GO:0006281">
    <property type="term" value="P:DNA repair"/>
    <property type="evidence" value="ECO:0007669"/>
    <property type="project" value="InterPro"/>
</dbReference>
<evidence type="ECO:0000256" key="2">
    <source>
        <dbReference type="ARBA" id="ARBA00022853"/>
    </source>
</evidence>
<evidence type="ECO:0000256" key="3">
    <source>
        <dbReference type="ARBA" id="ARBA00023015"/>
    </source>
</evidence>
<dbReference type="OrthoDB" id="19740at2759"/>
<keyword evidence="3" id="KW-0805">Transcription regulation</keyword>
<dbReference type="PANTHER" id="PTHR12855:SF10">
    <property type="entry name" value="DNA METHYLTRANSFERASE 1-ASSOCIATED PROTEIN 1"/>
    <property type="match status" value="1"/>
</dbReference>
<reference evidence="9 10" key="1">
    <citation type="journal article" date="2021" name="Genome Biol.">
        <title>AFLAP: assembly-free linkage analysis pipeline using k-mers from genome sequencing data.</title>
        <authorList>
            <person name="Fletcher K."/>
            <person name="Zhang L."/>
            <person name="Gil J."/>
            <person name="Han R."/>
            <person name="Cavanaugh K."/>
            <person name="Michelmore R."/>
        </authorList>
    </citation>
    <scope>NUCLEOTIDE SEQUENCE [LARGE SCALE GENOMIC DNA]</scope>
    <source>
        <strain evidence="9 10">SF5</strain>
    </source>
</reference>
<evidence type="ECO:0000313" key="10">
    <source>
        <dbReference type="Proteomes" id="UP000294530"/>
    </source>
</evidence>
<evidence type="ECO:0000256" key="1">
    <source>
        <dbReference type="ARBA" id="ARBA00004123"/>
    </source>
</evidence>
<evidence type="ECO:0000259" key="7">
    <source>
        <dbReference type="Pfam" id="PF05499"/>
    </source>
</evidence>
<dbReference type="Pfam" id="PF16282">
    <property type="entry name" value="SANT_DAMP1_like"/>
    <property type="match status" value="1"/>
</dbReference>
<keyword evidence="10" id="KW-1185">Reference proteome</keyword>
<feature type="region of interest" description="Disordered" evidence="6">
    <location>
        <begin position="461"/>
        <end position="499"/>
    </location>
</feature>
<accession>A0A976ICD4</accession>
<evidence type="ECO:0000256" key="5">
    <source>
        <dbReference type="ARBA" id="ARBA00023242"/>
    </source>
</evidence>
<proteinExistence type="predicted"/>
<feature type="domain" description="DAMP1 SANT/Myb-like" evidence="8">
    <location>
        <begin position="133"/>
        <end position="219"/>
    </location>
</feature>
<sequence>MSDVAHILGLAGPKPNVNGTAVNDLDQLKPSGSSPSIRGKLTGANSKQKKLTGMQREVLELLESSHRASHALYQGFGKKNLKQQWQGRKNKPAVKWIRKTFRNPARASLPGESVDEGLTLSHWGKAHLEQPDYIFSRFNVKCETTSFTEKEYEAALAPHQDLMMMWNKDEMTLLLKLCQRFDLRWIVIVDKYNCHPTAKHTPRSVEDIKYCYYEATRLLAEYRDKAENKKNFASASVDTTAIGASNTQTVSEKDNTLNALSTPVESGSATGHYKFNIVYETQRKKQLDLLFSRTCEEENELRRLTDELRSVEQQLKKVAVRADLKTKKELANVPYEIKRSLPTGVILRSSLLALPQQKHALSAKLLKKLQLLLDEMGVPARPMPTKPVCETFDKLRQDAVGLLSLRKHLKSKQNEVQALCDRYHALTGNEYKPITTPVLISERPGDAAINDSGSAATVANYLQSGKSSKQSEKSIRVTKRRSSSGPPGLPAKRNKKIPH</sequence>
<evidence type="ECO:0000256" key="6">
    <source>
        <dbReference type="SAM" id="MobiDB-lite"/>
    </source>
</evidence>
<organism evidence="9 10">
    <name type="scientific">Bremia lactucae</name>
    <name type="common">Lettuce downy mildew</name>
    <dbReference type="NCBI Taxonomy" id="4779"/>
    <lineage>
        <taxon>Eukaryota</taxon>
        <taxon>Sar</taxon>
        <taxon>Stramenopiles</taxon>
        <taxon>Oomycota</taxon>
        <taxon>Peronosporomycetes</taxon>
        <taxon>Peronosporales</taxon>
        <taxon>Peronosporaceae</taxon>
        <taxon>Bremia</taxon>
    </lineage>
</organism>
<comment type="caution">
    <text evidence="9">The sequence shown here is derived from an EMBL/GenBank/DDBJ whole genome shotgun (WGS) entry which is preliminary data.</text>
</comment>
<dbReference type="AlphaFoldDB" id="A0A976ICD4"/>
<comment type="subcellular location">
    <subcellularLocation>
        <location evidence="1">Nucleus</location>
    </subcellularLocation>
</comment>
<dbReference type="InterPro" id="IPR027109">
    <property type="entry name" value="Swc4/Dmap1"/>
</dbReference>